<name>A0A0K2V1G3_LEPSM</name>
<dbReference type="AlphaFoldDB" id="A0A0K2V1G3"/>
<sequence>MNELLISNIRYQLSFDMMDYLYLKRIMMDGRTSIKSDQGRVMISDSYFVMIQDISKEDGCGETNH</sequence>
<organism evidence="1">
    <name type="scientific">Lepeophtheirus salmonis</name>
    <name type="common">Salmon louse</name>
    <name type="synonym">Caligus salmonis</name>
    <dbReference type="NCBI Taxonomy" id="72036"/>
    <lineage>
        <taxon>Eukaryota</taxon>
        <taxon>Metazoa</taxon>
        <taxon>Ecdysozoa</taxon>
        <taxon>Arthropoda</taxon>
        <taxon>Crustacea</taxon>
        <taxon>Multicrustacea</taxon>
        <taxon>Hexanauplia</taxon>
        <taxon>Copepoda</taxon>
        <taxon>Siphonostomatoida</taxon>
        <taxon>Caligidae</taxon>
        <taxon>Lepeophtheirus</taxon>
    </lineage>
</organism>
<evidence type="ECO:0000313" key="1">
    <source>
        <dbReference type="EMBL" id="CDW44160.1"/>
    </source>
</evidence>
<protein>
    <submittedName>
        <fullName evidence="1">Uncharacterized protein</fullName>
    </submittedName>
</protein>
<dbReference type="EMBL" id="HACA01026799">
    <property type="protein sequence ID" value="CDW44160.1"/>
    <property type="molecule type" value="Transcribed_RNA"/>
</dbReference>
<accession>A0A0K2V1G3</accession>
<reference evidence="1" key="1">
    <citation type="submission" date="2014-05" db="EMBL/GenBank/DDBJ databases">
        <authorList>
            <person name="Chronopoulou M."/>
        </authorList>
    </citation>
    <scope>NUCLEOTIDE SEQUENCE</scope>
    <source>
        <tissue evidence="1">Whole organism</tissue>
    </source>
</reference>
<proteinExistence type="predicted"/>